<dbReference type="SUPFAM" id="SSF50370">
    <property type="entry name" value="Ricin B-like lectins"/>
    <property type="match status" value="1"/>
</dbReference>
<feature type="region of interest" description="Disordered" evidence="1">
    <location>
        <begin position="1"/>
        <end position="33"/>
    </location>
</feature>
<name>A0A7S3YE08_9EUKA</name>
<reference evidence="3" key="1">
    <citation type="submission" date="2021-01" db="EMBL/GenBank/DDBJ databases">
        <authorList>
            <person name="Corre E."/>
            <person name="Pelletier E."/>
            <person name="Niang G."/>
            <person name="Scheremetjew M."/>
            <person name="Finn R."/>
            <person name="Kale V."/>
            <person name="Holt S."/>
            <person name="Cochrane G."/>
            <person name="Meng A."/>
            <person name="Brown T."/>
            <person name="Cohen L."/>
        </authorList>
    </citation>
    <scope>NUCLEOTIDE SEQUENCE</scope>
    <source>
        <strain evidence="3">CCCM811</strain>
    </source>
</reference>
<accession>A0A7S3YE08</accession>
<dbReference type="InterPro" id="IPR000772">
    <property type="entry name" value="Ricin_B_lectin"/>
</dbReference>
<dbReference type="Pfam" id="PF00652">
    <property type="entry name" value="Ricin_B_lectin"/>
    <property type="match status" value="1"/>
</dbReference>
<dbReference type="SMART" id="SM00458">
    <property type="entry name" value="RICIN"/>
    <property type="match status" value="1"/>
</dbReference>
<evidence type="ECO:0000313" key="3">
    <source>
        <dbReference type="EMBL" id="CAE0648740.1"/>
    </source>
</evidence>
<evidence type="ECO:0000259" key="2">
    <source>
        <dbReference type="SMART" id="SM00458"/>
    </source>
</evidence>
<dbReference type="PROSITE" id="PS50231">
    <property type="entry name" value="RICIN_B_LECTIN"/>
    <property type="match status" value="1"/>
</dbReference>
<evidence type="ECO:0000256" key="1">
    <source>
        <dbReference type="SAM" id="MobiDB-lite"/>
    </source>
</evidence>
<dbReference type="AlphaFoldDB" id="A0A7S3YE08"/>
<protein>
    <recommendedName>
        <fullName evidence="2">Ricin B lectin domain-containing protein</fullName>
    </recommendedName>
</protein>
<feature type="compositionally biased region" description="Low complexity" evidence="1">
    <location>
        <begin position="72"/>
        <end position="82"/>
    </location>
</feature>
<feature type="domain" description="Ricin B lectin" evidence="2">
    <location>
        <begin position="104"/>
        <end position="223"/>
    </location>
</feature>
<dbReference type="CDD" id="cd00161">
    <property type="entry name" value="beta-trefoil_Ricin-like"/>
    <property type="match status" value="1"/>
</dbReference>
<dbReference type="Gene3D" id="2.80.10.50">
    <property type="match status" value="1"/>
</dbReference>
<feature type="compositionally biased region" description="Polar residues" evidence="1">
    <location>
        <begin position="1"/>
        <end position="10"/>
    </location>
</feature>
<sequence length="239" mass="26620">MGVCSCSSAEAPQEVRPAEKDNLRHSTKGAWGSKKTKVLRRLSAYNERGGEASQHATDHQVEVDLDHRRQQAASTASTSADSNYSFNNNGKPKEAPASKSYAFPSSFRIVNTNTKKVLTQDADYNVYATKYTSPNQIWSYDAQTCAIVNCITGKALDIERNQNGGNIVARVPNQSPSQQWDYDEKKGIVWNGSWNRAVEIQNGDVNVCAWEFNGGSNQTWQIVEHAAEWRVSTSRFRPL</sequence>
<dbReference type="EMBL" id="HBIV01004598">
    <property type="protein sequence ID" value="CAE0648740.1"/>
    <property type="molecule type" value="Transcribed_RNA"/>
</dbReference>
<proteinExistence type="predicted"/>
<dbReference type="InterPro" id="IPR035992">
    <property type="entry name" value="Ricin_B-like_lectins"/>
</dbReference>
<gene>
    <name evidence="3" type="ORF">LGLO00237_LOCUS3226</name>
</gene>
<organism evidence="3">
    <name type="scientific">Lotharella globosa</name>
    <dbReference type="NCBI Taxonomy" id="91324"/>
    <lineage>
        <taxon>Eukaryota</taxon>
        <taxon>Sar</taxon>
        <taxon>Rhizaria</taxon>
        <taxon>Cercozoa</taxon>
        <taxon>Chlorarachniophyceae</taxon>
        <taxon>Lotharella</taxon>
    </lineage>
</organism>
<feature type="region of interest" description="Disordered" evidence="1">
    <location>
        <begin position="68"/>
        <end position="98"/>
    </location>
</feature>